<dbReference type="InterPro" id="IPR002725">
    <property type="entry name" value="YgjP-like_metallopeptidase"/>
</dbReference>
<dbReference type="Gene3D" id="3.30.2010.10">
    <property type="entry name" value="Metalloproteases ('zincins'), catalytic domain"/>
    <property type="match status" value="1"/>
</dbReference>
<sequence length="248" mass="29339">MSEQIIQVGAVAVKVIRKETLKNVYLRIIPPHADVTLSAPAYIPEQDLTHFLLEKLPEIYKRQQQIRTQPRQSERTYVSGEAHYLWGKPYRLQVNHDGRRTAVSKRPGKLILTVPENYDSHQREKVLTEWYRGELYRVLDSAAQRCQQHTGITAEEFRIRQMKTRWGTCNVNDRRIWLNLQLVKKPPQCLEYVIIHELVHLLEPNHTNRFYELVESFCPTWREADRTLRELPLDHISKEDIRVGDRLA</sequence>
<dbReference type="Pfam" id="PF01863">
    <property type="entry name" value="YgjP-like"/>
    <property type="match status" value="1"/>
</dbReference>
<proteinExistence type="predicted"/>
<evidence type="ECO:0000313" key="2">
    <source>
        <dbReference type="EMBL" id="AZR07280.1"/>
    </source>
</evidence>
<evidence type="ECO:0000259" key="1">
    <source>
        <dbReference type="Pfam" id="PF01863"/>
    </source>
</evidence>
<evidence type="ECO:0000313" key="3">
    <source>
        <dbReference type="Proteomes" id="UP000275951"/>
    </source>
</evidence>
<dbReference type="EMBL" id="CP033905">
    <property type="protein sequence ID" value="AZR07280.1"/>
    <property type="molecule type" value="Genomic_DNA"/>
</dbReference>
<accession>A0A3Q9GIY2</accession>
<protein>
    <submittedName>
        <fullName evidence="2">M48 family peptidase</fullName>
    </submittedName>
</protein>
<dbReference type="InterPro" id="IPR053136">
    <property type="entry name" value="UTP_pyrophosphatase-like"/>
</dbReference>
<dbReference type="GeneID" id="97532422"/>
<organism evidence="2 3">
    <name type="scientific">Trueperella pyogenes</name>
    <dbReference type="NCBI Taxonomy" id="1661"/>
    <lineage>
        <taxon>Bacteria</taxon>
        <taxon>Bacillati</taxon>
        <taxon>Actinomycetota</taxon>
        <taxon>Actinomycetes</taxon>
        <taxon>Actinomycetales</taxon>
        <taxon>Actinomycetaceae</taxon>
        <taxon>Trueperella</taxon>
    </lineage>
</organism>
<feature type="domain" description="YgjP-like metallopeptidase" evidence="1">
    <location>
        <begin position="24"/>
        <end position="230"/>
    </location>
</feature>
<dbReference type="PANTHER" id="PTHR30399:SF1">
    <property type="entry name" value="UTP PYROPHOSPHATASE"/>
    <property type="match status" value="1"/>
</dbReference>
<reference evidence="2 3" key="1">
    <citation type="submission" date="2018-11" db="EMBL/GenBank/DDBJ databases">
        <title>Multidrug-resistant genes are associated with an 42-kb island TGI1 carrying a complex class 1 integron in a Trueperella pyogenes.</title>
        <authorList>
            <person name="Dong W."/>
        </authorList>
    </citation>
    <scope>NUCLEOTIDE SEQUENCE [LARGE SCALE GENOMIC DNA]</scope>
    <source>
        <strain evidence="2 3">TP4</strain>
    </source>
</reference>
<name>A0A3Q9GIY2_9ACTO</name>
<dbReference type="PANTHER" id="PTHR30399">
    <property type="entry name" value="UNCHARACTERIZED PROTEIN YGJP"/>
    <property type="match status" value="1"/>
</dbReference>
<dbReference type="CDD" id="cd07344">
    <property type="entry name" value="M48_yhfN_like"/>
    <property type="match status" value="1"/>
</dbReference>
<dbReference type="AlphaFoldDB" id="A0A3Q9GIY2"/>
<dbReference type="RefSeq" id="WP_053793954.1">
    <property type="nucleotide sequence ID" value="NZ_CP012649.1"/>
</dbReference>
<dbReference type="Proteomes" id="UP000275951">
    <property type="component" value="Chromosome"/>
</dbReference>
<gene>
    <name evidence="2" type="ORF">EBQ10_08260</name>
</gene>
<dbReference type="OrthoDB" id="9811177at2"/>